<dbReference type="InterPro" id="IPR040692">
    <property type="entry name" value="UGGT_TRXL_3"/>
</dbReference>
<sequence length="1487" mass="166585">MTRHRWRPWNLIVGSMLALQAHSAPSVNVGMNAAFPAGPYLLELLETAAAENSSSYFPLLDRIATGYFASASTDAALYEKFLQVLQEDGCLSSAEGLSTFKLALSLRSAAPRVEAHYQYYSTVVSPTLGEGPESECFNWVLLDGKQYCKPELEEVIKDGLLSLQNKHLPFDRVLGAGREAILYADITSETFGEYHKALSKAAAEGSLSYRIRYHRTQTTPRATLHMSGYGVELALKKTDYIVIDDRLQDEESHHQNIGAGAGLDDSEDVADIKPLTASDLSSLGLKATSFILQSDDPLETLVKLTQDLPKFLTSIVAHNVSTRFEKEFKLNSLKGVPGGLNLLWLNGVQLIERQIEPFALIERLRQERKLIDGFRALGLNGKQAVSILGHQDVSTAKEGGEALRYDWTDRLEDGRVIIWLNDIESDDVYEDYPKSLTSLLQPSYPGQLPPIGKNIFTLIAPVDFSNPEDVSYIMQLISFISRGISIRFGLVPLISTPEAIVKAKIVYHLFENYGINGLFTYLGQLEDATKLTNEELFARITGDHAPLVDSDKMSLAEVLEADTYEQQLGFAQQWIKRLKVDTPIRPVFLNGLPIIRDENWIQELGMQIGEDLRVVQKGVFLGMLTDDDWAPGIFLNKALSRRNDYITPDDEGKGLTVLNINKIYIEHADLFSNIPVLEFASESLKEDWSAATVIADLTTTSGKGLVLSALEFKRRNSGARIEIVHNPVSSDGAASINAALMANLGSLGDIQDISELSDLMQTPIEDKNKDGYFEALQRFLGASKVPLGAQMIMLNGRMIGPISEDSEFDVDDFQQFLEVEQARRILPILKAVEELGLVDKLSTPLDAAKITSIAALSTISDLPEGIFESATSARTSLYDKWPSTHTIEKGDPEAASVHIVGLINPVSEQGQRWAPILKVLSELEGVHLKLFINPPEKIEELPVKRFFRYVLKSQPTFNDEGEVKGLQATFNGLPSEALLTTAVDVPPAWLVAPLDSIHDLDNIKLSAVKTDVHATYELKHILIEGHSREGKASAPRGAQLILATEKEPLITDTIVMANIGFFQFKANPGVYSIRLKEGRSSEIYEIESIGAQGWNPVPGDNGTELALIDFQGVTLYPRLRRRSGMEAEDILQEKDTQDNNIISKGIKLAESLFGGKSKTKSLSEREHAEINIFSVASGHLYERMLNIMIVSVMRHTNHTVKFWFIEQFLSPSFKEFIPHMAEKYGFKYEMISYKWPHWLRQQKEKQREIWGYKILFLDVLFPLSLDKVIFVDADQVVRTDMINLMNLDLEGAPYGFTPMCDSRVEMEGFRFWKQGYWANYLRGRPYHISALYVVDLRRFRELAAGDRLRQQYHSLSADPNSLANLDQDLPNHMQFNIPIHSLPQEWLWCETWCSDESLVEARTIDLCNNPLTKEPKLDRARRQIPEWVAYDEEIAALHQIYKGEAAVTPGKERLSEGGEETAEVGAEDKNTKSRRLESDGTHTKDEL</sequence>
<keyword evidence="5 16" id="KW-0808">Transferase</keyword>
<proteinExistence type="inferred from homology"/>
<feature type="chain" id="PRO_5015439675" evidence="10">
    <location>
        <begin position="24"/>
        <end position="1487"/>
    </location>
</feature>
<feature type="domain" description="UGGT thioredoxin-like" evidence="13">
    <location>
        <begin position="405"/>
        <end position="646"/>
    </location>
</feature>
<keyword evidence="6 10" id="KW-0732">Signal</keyword>
<dbReference type="Pfam" id="PF18402">
    <property type="entry name" value="Thioredoxin_14"/>
    <property type="match status" value="1"/>
</dbReference>
<evidence type="ECO:0000256" key="8">
    <source>
        <dbReference type="ARBA" id="ARBA00023180"/>
    </source>
</evidence>
<feature type="domain" description="UGGT thioredoxin-like" evidence="12">
    <location>
        <begin position="268"/>
        <end position="398"/>
    </location>
</feature>
<dbReference type="GO" id="GO:0036503">
    <property type="term" value="P:ERAD pathway"/>
    <property type="evidence" value="ECO:0007669"/>
    <property type="project" value="TreeGrafter"/>
</dbReference>
<dbReference type="EMBL" id="KZ679267">
    <property type="protein sequence ID" value="PTB37924.1"/>
    <property type="molecule type" value="Genomic_DNA"/>
</dbReference>
<evidence type="ECO:0000256" key="4">
    <source>
        <dbReference type="ARBA" id="ARBA00006351"/>
    </source>
</evidence>
<keyword evidence="8" id="KW-0325">Glycoprotein</keyword>
<feature type="domain" description="UDP-glucose:glycoprotein glucosyltransferase thioredoxin-like" evidence="14">
    <location>
        <begin position="659"/>
        <end position="855"/>
    </location>
</feature>
<feature type="region of interest" description="Disordered" evidence="9">
    <location>
        <begin position="1449"/>
        <end position="1487"/>
    </location>
</feature>
<feature type="signal peptide" evidence="10">
    <location>
        <begin position="1"/>
        <end position="23"/>
    </location>
</feature>
<evidence type="ECO:0000256" key="7">
    <source>
        <dbReference type="ARBA" id="ARBA00022824"/>
    </source>
</evidence>
<evidence type="ECO:0000313" key="16">
    <source>
        <dbReference type="EMBL" id="PTB37924.1"/>
    </source>
</evidence>
<evidence type="ECO:0000256" key="5">
    <source>
        <dbReference type="ARBA" id="ARBA00022679"/>
    </source>
</evidence>
<evidence type="ECO:0000259" key="14">
    <source>
        <dbReference type="Pfam" id="PF18403"/>
    </source>
</evidence>
<dbReference type="Pfam" id="PF06427">
    <property type="entry name" value="UDP-g_GGTase"/>
    <property type="match status" value="1"/>
</dbReference>
<accession>A0A2T3YZJ3</accession>
<dbReference type="GO" id="GO:0051082">
    <property type="term" value="F:unfolded protein binding"/>
    <property type="evidence" value="ECO:0007669"/>
    <property type="project" value="TreeGrafter"/>
</dbReference>
<comment type="pathway">
    <text evidence="3">Protein modification; protein glycosylation.</text>
</comment>
<evidence type="ECO:0000256" key="3">
    <source>
        <dbReference type="ARBA" id="ARBA00004922"/>
    </source>
</evidence>
<protein>
    <submittedName>
        <fullName evidence="16">Glycosyltransferase family 24 protein</fullName>
    </submittedName>
</protein>
<feature type="domain" description="Glucosyltransferase 24 catalytic" evidence="15">
    <location>
        <begin position="1170"/>
        <end position="1436"/>
    </location>
</feature>
<evidence type="ECO:0000256" key="10">
    <source>
        <dbReference type="SAM" id="SignalP"/>
    </source>
</evidence>
<comment type="cofactor">
    <cofactor evidence="1">
        <name>Ca(2+)</name>
        <dbReference type="ChEBI" id="CHEBI:29108"/>
    </cofactor>
</comment>
<evidence type="ECO:0000259" key="15">
    <source>
        <dbReference type="Pfam" id="PF18404"/>
    </source>
</evidence>
<gene>
    <name evidence="16" type="ORF">M441DRAFT_39875</name>
</gene>
<dbReference type="CDD" id="cd06432">
    <property type="entry name" value="GT8_HUGT1_C_like"/>
    <property type="match status" value="1"/>
</dbReference>
<dbReference type="PANTHER" id="PTHR11226:SF0">
    <property type="entry name" value="UDP-GLUCOSE:GLYCOPROTEIN GLUCOSYLTRANSFERASE"/>
    <property type="match status" value="1"/>
</dbReference>
<dbReference type="FunFam" id="3.90.550.10:FF:000065">
    <property type="entry name" value="UDP-glucose:glycoprotein glucosyltransferase, putative"/>
    <property type="match status" value="1"/>
</dbReference>
<feature type="domain" description="UGGT thioredoxin-like" evidence="11">
    <location>
        <begin position="38"/>
        <end position="218"/>
    </location>
</feature>
<keyword evidence="7" id="KW-0256">Endoplasmic reticulum</keyword>
<dbReference type="OrthoDB" id="27683at2759"/>
<evidence type="ECO:0000256" key="9">
    <source>
        <dbReference type="SAM" id="MobiDB-lite"/>
    </source>
</evidence>
<dbReference type="PANTHER" id="PTHR11226">
    <property type="entry name" value="UDP-GLUCOSE GLYCOPROTEIN:GLUCOSYLTRANSFERASE"/>
    <property type="match status" value="1"/>
</dbReference>
<dbReference type="Proteomes" id="UP000240493">
    <property type="component" value="Unassembled WGS sequence"/>
</dbReference>
<feature type="compositionally biased region" description="Basic and acidic residues" evidence="9">
    <location>
        <begin position="1466"/>
        <end position="1487"/>
    </location>
</feature>
<evidence type="ECO:0000256" key="2">
    <source>
        <dbReference type="ARBA" id="ARBA00004319"/>
    </source>
</evidence>
<evidence type="ECO:0000259" key="13">
    <source>
        <dbReference type="Pfam" id="PF18402"/>
    </source>
</evidence>
<reference evidence="16 17" key="1">
    <citation type="submission" date="2016-07" db="EMBL/GenBank/DDBJ databases">
        <title>Multiple horizontal gene transfer events from other fungi enriched the ability of initially mycotrophic Trichoderma (Ascomycota) to feed on dead plant biomass.</title>
        <authorList>
            <consortium name="DOE Joint Genome Institute"/>
            <person name="Aerts A."/>
            <person name="Atanasova L."/>
            <person name="Chenthamara K."/>
            <person name="Zhang J."/>
            <person name="Grujic M."/>
            <person name="Henrissat B."/>
            <person name="Kuo A."/>
            <person name="Salamov A."/>
            <person name="Lipzen A."/>
            <person name="Labutti K."/>
            <person name="Barry K."/>
            <person name="Miao Y."/>
            <person name="Rahimi M.J."/>
            <person name="Shen Q."/>
            <person name="Grigoriev I.V."/>
            <person name="Kubicek C.P."/>
            <person name="Druzhinina I.S."/>
        </authorList>
    </citation>
    <scope>NUCLEOTIDE SEQUENCE [LARGE SCALE GENOMIC DNA]</scope>
    <source>
        <strain evidence="16 17">CBS 433.97</strain>
    </source>
</reference>
<dbReference type="InterPro" id="IPR009448">
    <property type="entry name" value="UDP-g_GGtrans"/>
</dbReference>
<name>A0A2T3YZJ3_TRIA4</name>
<evidence type="ECO:0000259" key="12">
    <source>
        <dbReference type="Pfam" id="PF18401"/>
    </source>
</evidence>
<dbReference type="InterPro" id="IPR040497">
    <property type="entry name" value="Glyco_transf_24"/>
</dbReference>
<evidence type="ECO:0000256" key="1">
    <source>
        <dbReference type="ARBA" id="ARBA00001913"/>
    </source>
</evidence>
<evidence type="ECO:0000256" key="6">
    <source>
        <dbReference type="ARBA" id="ARBA00022729"/>
    </source>
</evidence>
<keyword evidence="17" id="KW-1185">Reference proteome</keyword>
<dbReference type="InterPro" id="IPR040525">
    <property type="entry name" value="UGGT_TRXL_4"/>
</dbReference>
<dbReference type="InterPro" id="IPR040693">
    <property type="entry name" value="UGGT_TRXL_1"/>
</dbReference>
<comment type="subcellular location">
    <subcellularLocation>
        <location evidence="2">Endoplasmic reticulum lumen</location>
    </subcellularLocation>
</comment>
<dbReference type="InterPro" id="IPR029044">
    <property type="entry name" value="Nucleotide-diphossugar_trans"/>
</dbReference>
<dbReference type="SUPFAM" id="SSF53448">
    <property type="entry name" value="Nucleotide-diphospho-sugar transferases"/>
    <property type="match status" value="1"/>
</dbReference>
<dbReference type="Pfam" id="PF18401">
    <property type="entry name" value="Thioredoxin_13"/>
    <property type="match status" value="1"/>
</dbReference>
<dbReference type="STRING" id="1042311.A0A2T3YZJ3"/>
<dbReference type="Pfam" id="PF18400">
    <property type="entry name" value="Thioredoxin_12"/>
    <property type="match status" value="1"/>
</dbReference>
<evidence type="ECO:0000259" key="11">
    <source>
        <dbReference type="Pfam" id="PF18400"/>
    </source>
</evidence>
<evidence type="ECO:0000313" key="17">
    <source>
        <dbReference type="Proteomes" id="UP000240493"/>
    </source>
</evidence>
<dbReference type="GO" id="GO:0018279">
    <property type="term" value="P:protein N-linked glycosylation via asparagine"/>
    <property type="evidence" value="ECO:0007669"/>
    <property type="project" value="TreeGrafter"/>
</dbReference>
<comment type="similarity">
    <text evidence="4">Belongs to the glycosyltransferase 8 family.</text>
</comment>
<dbReference type="InterPro" id="IPR040694">
    <property type="entry name" value="UGGT_TRXL_2"/>
</dbReference>
<dbReference type="GO" id="GO:0005788">
    <property type="term" value="C:endoplasmic reticulum lumen"/>
    <property type="evidence" value="ECO:0007669"/>
    <property type="project" value="UniProtKB-SubCell"/>
</dbReference>
<dbReference type="GO" id="GO:0003980">
    <property type="term" value="F:UDP-glucose:glycoprotein glucosyltransferase activity"/>
    <property type="evidence" value="ECO:0007669"/>
    <property type="project" value="InterPro"/>
</dbReference>
<dbReference type="Pfam" id="PF18403">
    <property type="entry name" value="Thioredoxin_15"/>
    <property type="match status" value="1"/>
</dbReference>
<organism evidence="16 17">
    <name type="scientific">Trichoderma asperellum (strain ATCC 204424 / CBS 433.97 / NBRC 101777)</name>
    <dbReference type="NCBI Taxonomy" id="1042311"/>
    <lineage>
        <taxon>Eukaryota</taxon>
        <taxon>Fungi</taxon>
        <taxon>Dikarya</taxon>
        <taxon>Ascomycota</taxon>
        <taxon>Pezizomycotina</taxon>
        <taxon>Sordariomycetes</taxon>
        <taxon>Hypocreomycetidae</taxon>
        <taxon>Hypocreales</taxon>
        <taxon>Hypocreaceae</taxon>
        <taxon>Trichoderma</taxon>
    </lineage>
</organism>
<dbReference type="Pfam" id="PF18404">
    <property type="entry name" value="Glyco_transf_24"/>
    <property type="match status" value="1"/>
</dbReference>
<dbReference type="UniPathway" id="UPA00378"/>
<dbReference type="Gene3D" id="3.90.550.10">
    <property type="entry name" value="Spore Coat Polysaccharide Biosynthesis Protein SpsA, Chain A"/>
    <property type="match status" value="1"/>
</dbReference>